<keyword evidence="5 8" id="KW-0963">Cytoplasm</keyword>
<keyword evidence="6 8" id="KW-0592">Phosphate transport</keyword>
<dbReference type="InterPro" id="IPR028366">
    <property type="entry name" value="PhoU"/>
</dbReference>
<sequence>MPIHLHREIDRLKKNVLHLGAVVEENVFRAVKSIEDRDVKLAKKVLEVDAEIDKMEVEVEEDCLKILALNQPVAIDLRFLIAMLKLDNDLERIGDLAVNIAERSIYLANNPPTNVSFEYREMTRKTEAMLRKSLDALVNLNIELAREVCAADDEIDAIERKIVEQAQEAIKKYPDEADRLLHHMFVARHLERIADHATNIAEDVIYMVGGEIVRHRVVNYFQKHGRNRQ</sequence>
<dbReference type="SUPFAM" id="SSF109755">
    <property type="entry name" value="PhoU-like"/>
    <property type="match status" value="1"/>
</dbReference>
<evidence type="ECO:0000256" key="6">
    <source>
        <dbReference type="ARBA" id="ARBA00022592"/>
    </source>
</evidence>
<comment type="subunit">
    <text evidence="3 8">Homodimer.</text>
</comment>
<dbReference type="NCBIfam" id="TIGR02135">
    <property type="entry name" value="phoU_full"/>
    <property type="match status" value="1"/>
</dbReference>
<dbReference type="GO" id="GO:0045936">
    <property type="term" value="P:negative regulation of phosphate metabolic process"/>
    <property type="evidence" value="ECO:0007669"/>
    <property type="project" value="InterPro"/>
</dbReference>
<accession>A0A3A4NCC7</accession>
<comment type="function">
    <text evidence="7 8">Plays a role in the regulation of phosphate uptake.</text>
</comment>
<keyword evidence="4 8" id="KW-0813">Transport</keyword>
<dbReference type="EMBL" id="QZKU01000099">
    <property type="protein sequence ID" value="RJP18587.1"/>
    <property type="molecule type" value="Genomic_DNA"/>
</dbReference>
<evidence type="ECO:0000256" key="7">
    <source>
        <dbReference type="ARBA" id="ARBA00056181"/>
    </source>
</evidence>
<evidence type="ECO:0000259" key="9">
    <source>
        <dbReference type="Pfam" id="PF01895"/>
    </source>
</evidence>
<dbReference type="FunFam" id="1.20.58.220:FF:000004">
    <property type="entry name" value="Phosphate-specific transport system accessory protein PhoU"/>
    <property type="match status" value="1"/>
</dbReference>
<dbReference type="GO" id="GO:0030643">
    <property type="term" value="P:intracellular phosphate ion homeostasis"/>
    <property type="evidence" value="ECO:0007669"/>
    <property type="project" value="InterPro"/>
</dbReference>
<feature type="domain" description="PhoU" evidence="9">
    <location>
        <begin position="120"/>
        <end position="204"/>
    </location>
</feature>
<proteinExistence type="inferred from homology"/>
<dbReference type="Pfam" id="PF01895">
    <property type="entry name" value="PhoU"/>
    <property type="match status" value="2"/>
</dbReference>
<evidence type="ECO:0000256" key="3">
    <source>
        <dbReference type="ARBA" id="ARBA00011738"/>
    </source>
</evidence>
<dbReference type="InterPro" id="IPR026022">
    <property type="entry name" value="PhoU_dom"/>
</dbReference>
<feature type="domain" description="PhoU" evidence="9">
    <location>
        <begin position="17"/>
        <end position="103"/>
    </location>
</feature>
<comment type="caution">
    <text evidence="10">The sequence shown here is derived from an EMBL/GenBank/DDBJ whole genome shotgun (WGS) entry which is preliminary data.</text>
</comment>
<evidence type="ECO:0000313" key="10">
    <source>
        <dbReference type="EMBL" id="RJP18587.1"/>
    </source>
</evidence>
<dbReference type="GO" id="GO:0006817">
    <property type="term" value="P:phosphate ion transport"/>
    <property type="evidence" value="ECO:0007669"/>
    <property type="project" value="UniProtKB-KW"/>
</dbReference>
<evidence type="ECO:0000256" key="1">
    <source>
        <dbReference type="ARBA" id="ARBA00004496"/>
    </source>
</evidence>
<dbReference type="Gene3D" id="1.20.58.220">
    <property type="entry name" value="Phosphate transport system protein phou homolog 2, domain 2"/>
    <property type="match status" value="2"/>
</dbReference>
<dbReference type="Proteomes" id="UP000265882">
    <property type="component" value="Unassembled WGS sequence"/>
</dbReference>
<dbReference type="PANTHER" id="PTHR42930:SF3">
    <property type="entry name" value="PHOSPHATE-SPECIFIC TRANSPORT SYSTEM ACCESSORY PROTEIN PHOU"/>
    <property type="match status" value="1"/>
</dbReference>
<evidence type="ECO:0000313" key="11">
    <source>
        <dbReference type="Proteomes" id="UP000265882"/>
    </source>
</evidence>
<evidence type="ECO:0000256" key="4">
    <source>
        <dbReference type="ARBA" id="ARBA00022448"/>
    </source>
</evidence>
<dbReference type="AlphaFoldDB" id="A0A3A4NCC7"/>
<dbReference type="InterPro" id="IPR038078">
    <property type="entry name" value="PhoU-like_sf"/>
</dbReference>
<dbReference type="PIRSF" id="PIRSF003107">
    <property type="entry name" value="PhoU"/>
    <property type="match status" value="1"/>
</dbReference>
<evidence type="ECO:0000256" key="5">
    <source>
        <dbReference type="ARBA" id="ARBA00022490"/>
    </source>
</evidence>
<name>A0A3A4NCC7_ABYX5</name>
<reference evidence="10 11" key="1">
    <citation type="journal article" date="2017" name="ISME J.">
        <title>Energy and carbon metabolisms in a deep terrestrial subsurface fluid microbial community.</title>
        <authorList>
            <person name="Momper L."/>
            <person name="Jungbluth S.P."/>
            <person name="Lee M.D."/>
            <person name="Amend J.P."/>
        </authorList>
    </citation>
    <scope>NUCLEOTIDE SEQUENCE [LARGE SCALE GENOMIC DNA]</scope>
    <source>
        <strain evidence="10">SURF_5</strain>
    </source>
</reference>
<evidence type="ECO:0000256" key="2">
    <source>
        <dbReference type="ARBA" id="ARBA00008107"/>
    </source>
</evidence>
<protein>
    <recommendedName>
        <fullName evidence="8">Phosphate-specific transport system accessory protein PhoU</fullName>
    </recommendedName>
</protein>
<gene>
    <name evidence="10" type="primary">phoU</name>
    <name evidence="10" type="ORF">C4520_14220</name>
</gene>
<evidence type="ECO:0000256" key="8">
    <source>
        <dbReference type="PIRNR" id="PIRNR003107"/>
    </source>
</evidence>
<comment type="subcellular location">
    <subcellularLocation>
        <location evidence="1 8">Cytoplasm</location>
    </subcellularLocation>
</comment>
<dbReference type="PANTHER" id="PTHR42930">
    <property type="entry name" value="PHOSPHATE-SPECIFIC TRANSPORT SYSTEM ACCESSORY PROTEIN PHOU"/>
    <property type="match status" value="1"/>
</dbReference>
<organism evidence="10 11">
    <name type="scientific">Abyssobacteria bacterium (strain SURF_5)</name>
    <dbReference type="NCBI Taxonomy" id="2093360"/>
    <lineage>
        <taxon>Bacteria</taxon>
        <taxon>Pseudomonadati</taxon>
        <taxon>Candidatus Hydrogenedentota</taxon>
        <taxon>Candidatus Abyssobacteria</taxon>
    </lineage>
</organism>
<dbReference type="GO" id="GO:0005737">
    <property type="term" value="C:cytoplasm"/>
    <property type="evidence" value="ECO:0007669"/>
    <property type="project" value="UniProtKB-SubCell"/>
</dbReference>
<comment type="similarity">
    <text evidence="2 8">Belongs to the PhoU family.</text>
</comment>